<dbReference type="PROSITE" id="PS51432">
    <property type="entry name" value="AP_NUCLEASE_F2_4"/>
    <property type="match status" value="1"/>
</dbReference>
<dbReference type="Proteomes" id="UP001519288">
    <property type="component" value="Unassembled WGS sequence"/>
</dbReference>
<keyword evidence="3" id="KW-0540">Nuclease</keyword>
<keyword evidence="6 10" id="KW-0378">Hydrolase</keyword>
<keyword evidence="5" id="KW-0227">DNA damage</keyword>
<evidence type="ECO:0000256" key="3">
    <source>
        <dbReference type="ARBA" id="ARBA00022722"/>
    </source>
</evidence>
<evidence type="ECO:0000256" key="2">
    <source>
        <dbReference type="ARBA" id="ARBA00005340"/>
    </source>
</evidence>
<keyword evidence="8" id="KW-0234">DNA repair</keyword>
<dbReference type="NCBIfam" id="TIGR00587">
    <property type="entry name" value="nfo"/>
    <property type="match status" value="1"/>
</dbReference>
<dbReference type="RefSeq" id="WP_209859337.1">
    <property type="nucleotide sequence ID" value="NZ_JAGGLD010000001.1"/>
</dbReference>
<feature type="domain" description="Xylose isomerase-like TIM barrel" evidence="9">
    <location>
        <begin position="23"/>
        <end position="275"/>
    </location>
</feature>
<dbReference type="GO" id="GO:0008833">
    <property type="term" value="F:deoxyribonuclease IV (phage-T4-induced) activity"/>
    <property type="evidence" value="ECO:0007669"/>
    <property type="project" value="UniProtKB-EC"/>
</dbReference>
<sequence length="287" mass="32147">MKNKLKLGGHLSIRGGYTQAARTAHSMGATAYQYFPKNPRSLGVKAFDANEARRCKDYCQENLLVSIAHTPYPSNLAVDLREQPDAFYQTIQSLKNDLDIAEACGSLGIVVHFGNYKGKDLLQGYKNIIQCINEVLKGWQGSTKLLLENQAGDHGEMGMTLEEMVQIRNLCEQPEHVGFCLDTCHAFAAGVWRGAEDETFLAKGRNIGYWDHLIAVHLNDSKYPMGDRKDRHARVGAGFIKEEGFLKLLQAKELQNKAFILETETGDDGTYIQDMEKISQWYHASAD</sequence>
<evidence type="ECO:0000256" key="1">
    <source>
        <dbReference type="ARBA" id="ARBA00001947"/>
    </source>
</evidence>
<comment type="cofactor">
    <cofactor evidence="1">
        <name>Zn(2+)</name>
        <dbReference type="ChEBI" id="CHEBI:29105"/>
    </cofactor>
</comment>
<evidence type="ECO:0000256" key="8">
    <source>
        <dbReference type="ARBA" id="ARBA00023204"/>
    </source>
</evidence>
<organism evidence="10 11">
    <name type="scientific">Paenibacillus shirakamiensis</name>
    <dbReference type="NCBI Taxonomy" id="1265935"/>
    <lineage>
        <taxon>Bacteria</taxon>
        <taxon>Bacillati</taxon>
        <taxon>Bacillota</taxon>
        <taxon>Bacilli</taxon>
        <taxon>Bacillales</taxon>
        <taxon>Paenibacillaceae</taxon>
        <taxon>Paenibacillus</taxon>
    </lineage>
</organism>
<comment type="similarity">
    <text evidence="2">Belongs to the AP endonuclease 2 family.</text>
</comment>
<dbReference type="PROSITE" id="PS00730">
    <property type="entry name" value="AP_NUCLEASE_F2_2"/>
    <property type="match status" value="1"/>
</dbReference>
<dbReference type="EMBL" id="JAGGLD010000001">
    <property type="protein sequence ID" value="MBP1999792.1"/>
    <property type="molecule type" value="Genomic_DNA"/>
</dbReference>
<gene>
    <name evidence="10" type="ORF">J2Z69_000811</name>
</gene>
<proteinExistence type="inferred from homology"/>
<evidence type="ECO:0000313" key="11">
    <source>
        <dbReference type="Proteomes" id="UP001519288"/>
    </source>
</evidence>
<dbReference type="InterPro" id="IPR036237">
    <property type="entry name" value="Xyl_isomerase-like_sf"/>
</dbReference>
<protein>
    <submittedName>
        <fullName evidence="10">Deoxyribonuclease-4</fullName>
        <ecNumber evidence="10">3.1.21.2</ecNumber>
    </submittedName>
</protein>
<dbReference type="PANTHER" id="PTHR21445">
    <property type="entry name" value="ENDONUCLEASE IV ENDODEOXYRIBONUCLEASE IV"/>
    <property type="match status" value="1"/>
</dbReference>
<evidence type="ECO:0000256" key="4">
    <source>
        <dbReference type="ARBA" id="ARBA00022723"/>
    </source>
</evidence>
<reference evidence="10 11" key="1">
    <citation type="submission" date="2021-03" db="EMBL/GenBank/DDBJ databases">
        <title>Genomic Encyclopedia of Type Strains, Phase IV (KMG-IV): sequencing the most valuable type-strain genomes for metagenomic binning, comparative biology and taxonomic classification.</title>
        <authorList>
            <person name="Goeker M."/>
        </authorList>
    </citation>
    <scope>NUCLEOTIDE SEQUENCE [LARGE SCALE GENOMIC DNA]</scope>
    <source>
        <strain evidence="10 11">DSM 26806</strain>
    </source>
</reference>
<evidence type="ECO:0000256" key="7">
    <source>
        <dbReference type="ARBA" id="ARBA00022833"/>
    </source>
</evidence>
<keyword evidence="4" id="KW-0479">Metal-binding</keyword>
<dbReference type="PROSITE" id="PS00731">
    <property type="entry name" value="AP_NUCLEASE_F2_3"/>
    <property type="match status" value="1"/>
</dbReference>
<dbReference type="InterPro" id="IPR013022">
    <property type="entry name" value="Xyl_isomerase-like_TIM-brl"/>
</dbReference>
<evidence type="ECO:0000313" key="10">
    <source>
        <dbReference type="EMBL" id="MBP1999792.1"/>
    </source>
</evidence>
<evidence type="ECO:0000256" key="5">
    <source>
        <dbReference type="ARBA" id="ARBA00022763"/>
    </source>
</evidence>
<dbReference type="PANTHER" id="PTHR21445:SF0">
    <property type="entry name" value="APURINIC-APYRIMIDINIC ENDONUCLEASE"/>
    <property type="match status" value="1"/>
</dbReference>
<dbReference type="Pfam" id="PF01261">
    <property type="entry name" value="AP_endonuc_2"/>
    <property type="match status" value="1"/>
</dbReference>
<dbReference type="InterPro" id="IPR018246">
    <property type="entry name" value="AP_endonuc_F2_Zn_BS"/>
</dbReference>
<accession>A0ABS4JDJ7</accession>
<name>A0ABS4JDJ7_9BACL</name>
<dbReference type="SMART" id="SM00518">
    <property type="entry name" value="AP2Ec"/>
    <property type="match status" value="1"/>
</dbReference>
<evidence type="ECO:0000259" key="9">
    <source>
        <dbReference type="Pfam" id="PF01261"/>
    </source>
</evidence>
<keyword evidence="11" id="KW-1185">Reference proteome</keyword>
<evidence type="ECO:0000256" key="6">
    <source>
        <dbReference type="ARBA" id="ARBA00022801"/>
    </source>
</evidence>
<dbReference type="InterPro" id="IPR001719">
    <property type="entry name" value="AP_endonuc_2"/>
</dbReference>
<dbReference type="SUPFAM" id="SSF51658">
    <property type="entry name" value="Xylose isomerase-like"/>
    <property type="match status" value="1"/>
</dbReference>
<dbReference type="Gene3D" id="3.20.20.150">
    <property type="entry name" value="Divalent-metal-dependent TIM barrel enzymes"/>
    <property type="match status" value="1"/>
</dbReference>
<keyword evidence="7" id="KW-0862">Zinc</keyword>
<dbReference type="EC" id="3.1.21.2" evidence="10"/>
<comment type="caution">
    <text evidence="10">The sequence shown here is derived from an EMBL/GenBank/DDBJ whole genome shotgun (WGS) entry which is preliminary data.</text>
</comment>